<sequence>MSNAKNAPEAAEEFPDSSWSPEAVRAIGIEGLARLLGDVGHLLEELAKDPGELFETRGMARSSAVHLMHAEQVIRGAQDALEARTVVALDEVTRRDMTNAAHDKAAHEDSAVPSPKVLGEQAHRIAREDHSLITRCSPSAAGSSLASARRLVSSMPTMFTALATRKVSAQAAYAVSGATSVLDDDQRREVDAILGERLPYLDAAGVRDWRAEVATAITELDPEGAAVRHQKARTQRSVTLTPGQHGMANLTAHVPAIDAALMNKRISLEAERRRAEGADQGHGALAADVLVDTVLGRDDAMESVELDVGVIITDRALFRPDVGDAAQITGYGPVPAEAVRAQLRAATAPPTGADQDPLGADGPQARAVIRRLYTHPTTGELVAVESRARAFPPAMARFLTWRDTSCRGPFCNAQSRQSDHITPHARGGPTTVDNGQDTCGHCNQKEDSTLLVERRDDPERPGHRVAWTGHSGVTRVTAPRPLVTPERRTGIDPDRAGDRDGPDLAGDSVGLDSDVDLDSDVGPGSGAGSTRRPPRSTRRMTADRERARRLLTKRSRRGRSAHGDDRTSGTVSRTEPAADGPGNPGITSPRRRTARKRRASTRQDADDEH</sequence>
<reference evidence="3 4" key="1">
    <citation type="submission" date="2021-03" db="EMBL/GenBank/DDBJ databases">
        <title>Sequencing the genomes of 1000 actinobacteria strains.</title>
        <authorList>
            <person name="Klenk H.-P."/>
        </authorList>
    </citation>
    <scope>NUCLEOTIDE SEQUENCE [LARGE SCALE GENOMIC DNA]</scope>
    <source>
        <strain evidence="3 4">DSM 14564</strain>
    </source>
</reference>
<dbReference type="CDD" id="cd00085">
    <property type="entry name" value="HNHc"/>
    <property type="match status" value="1"/>
</dbReference>
<evidence type="ECO:0000256" key="1">
    <source>
        <dbReference type="SAM" id="MobiDB-lite"/>
    </source>
</evidence>
<feature type="domain" description="HNH" evidence="2">
    <location>
        <begin position="406"/>
        <end position="447"/>
    </location>
</feature>
<protein>
    <recommendedName>
        <fullName evidence="2">HNH domain-containing protein</fullName>
    </recommendedName>
</protein>
<evidence type="ECO:0000313" key="3">
    <source>
        <dbReference type="EMBL" id="MBP2409334.1"/>
    </source>
</evidence>
<feature type="compositionally biased region" description="Basic residues" evidence="1">
    <location>
        <begin position="589"/>
        <end position="600"/>
    </location>
</feature>
<dbReference type="InterPro" id="IPR002711">
    <property type="entry name" value="HNH"/>
</dbReference>
<dbReference type="RefSeq" id="WP_209891121.1">
    <property type="nucleotide sequence ID" value="NZ_BAAAJV010000014.1"/>
</dbReference>
<name>A0ABS4YKQ7_9MICO</name>
<evidence type="ECO:0000259" key="2">
    <source>
        <dbReference type="Pfam" id="PF01844"/>
    </source>
</evidence>
<keyword evidence="4" id="KW-1185">Reference proteome</keyword>
<gene>
    <name evidence="3" type="ORF">JOF44_002237</name>
</gene>
<dbReference type="InterPro" id="IPR003615">
    <property type="entry name" value="HNH_nuc"/>
</dbReference>
<feature type="compositionally biased region" description="Low complexity" evidence="1">
    <location>
        <begin position="503"/>
        <end position="512"/>
    </location>
</feature>
<dbReference type="EMBL" id="JAGIOC010000001">
    <property type="protein sequence ID" value="MBP2409334.1"/>
    <property type="molecule type" value="Genomic_DNA"/>
</dbReference>
<feature type="compositionally biased region" description="Basic and acidic residues" evidence="1">
    <location>
        <begin position="443"/>
        <end position="462"/>
    </location>
</feature>
<feature type="compositionally biased region" description="Basic and acidic residues" evidence="1">
    <location>
        <begin position="485"/>
        <end position="502"/>
    </location>
</feature>
<accession>A0ABS4YKQ7</accession>
<organism evidence="3 4">
    <name type="scientific">Brachybacterium fresconis</name>
    <dbReference type="NCBI Taxonomy" id="173363"/>
    <lineage>
        <taxon>Bacteria</taxon>
        <taxon>Bacillati</taxon>
        <taxon>Actinomycetota</taxon>
        <taxon>Actinomycetes</taxon>
        <taxon>Micrococcales</taxon>
        <taxon>Dermabacteraceae</taxon>
        <taxon>Brachybacterium</taxon>
    </lineage>
</organism>
<feature type="region of interest" description="Disordered" evidence="1">
    <location>
        <begin position="414"/>
        <end position="609"/>
    </location>
</feature>
<dbReference type="Proteomes" id="UP000698222">
    <property type="component" value="Unassembled WGS sequence"/>
</dbReference>
<evidence type="ECO:0000313" key="4">
    <source>
        <dbReference type="Proteomes" id="UP000698222"/>
    </source>
</evidence>
<dbReference type="Pfam" id="PF01844">
    <property type="entry name" value="HNH"/>
    <property type="match status" value="1"/>
</dbReference>
<proteinExistence type="predicted"/>
<comment type="caution">
    <text evidence="3">The sequence shown here is derived from an EMBL/GenBank/DDBJ whole genome shotgun (WGS) entry which is preliminary data.</text>
</comment>
<feature type="compositionally biased region" description="Basic residues" evidence="1">
    <location>
        <begin position="549"/>
        <end position="560"/>
    </location>
</feature>
<dbReference type="Gene3D" id="1.10.30.50">
    <property type="match status" value="1"/>
</dbReference>